<dbReference type="SUPFAM" id="SSF88713">
    <property type="entry name" value="Glycoside hydrolase/deacetylase"/>
    <property type="match status" value="1"/>
</dbReference>
<keyword evidence="2" id="KW-1185">Reference proteome</keyword>
<dbReference type="NCBIfam" id="NF003816">
    <property type="entry name" value="PRK05406.1-5"/>
    <property type="match status" value="1"/>
</dbReference>
<accession>A0A6I4P605</accession>
<dbReference type="InterPro" id="IPR005501">
    <property type="entry name" value="LamB/YcsF/PxpA-like"/>
</dbReference>
<name>A0A6I4P605_9MICO</name>
<proteinExistence type="predicted"/>
<dbReference type="Pfam" id="PF03746">
    <property type="entry name" value="LamB_YcsF"/>
    <property type="match status" value="1"/>
</dbReference>
<dbReference type="GO" id="GO:0017168">
    <property type="term" value="F:5-oxoprolinase (ATP-hydrolyzing) activity"/>
    <property type="evidence" value="ECO:0007669"/>
    <property type="project" value="UniProtKB-EC"/>
</dbReference>
<dbReference type="PANTHER" id="PTHR30292">
    <property type="entry name" value="UNCHARACTERIZED PROTEIN YBGL-RELATED"/>
    <property type="match status" value="1"/>
</dbReference>
<dbReference type="EMBL" id="WSTA01000044">
    <property type="protein sequence ID" value="MWB99007.1"/>
    <property type="molecule type" value="Genomic_DNA"/>
</dbReference>
<comment type="caution">
    <text evidence="1">The sequence shown here is derived from an EMBL/GenBank/DDBJ whole genome shotgun (WGS) entry which is preliminary data.</text>
</comment>
<dbReference type="Proteomes" id="UP000438182">
    <property type="component" value="Unassembled WGS sequence"/>
</dbReference>
<protein>
    <submittedName>
        <fullName evidence="1">5-oxoprolinase subunit PxpA</fullName>
        <ecNumber evidence="1">3.5.2.9</ecNumber>
    </submittedName>
</protein>
<keyword evidence="1" id="KW-0378">Hydrolase</keyword>
<dbReference type="NCBIfam" id="NF003814">
    <property type="entry name" value="PRK05406.1-3"/>
    <property type="match status" value="1"/>
</dbReference>
<dbReference type="GO" id="GO:0005975">
    <property type="term" value="P:carbohydrate metabolic process"/>
    <property type="evidence" value="ECO:0007669"/>
    <property type="project" value="InterPro"/>
</dbReference>
<evidence type="ECO:0000313" key="1">
    <source>
        <dbReference type="EMBL" id="MWB99007.1"/>
    </source>
</evidence>
<dbReference type="EC" id="3.5.2.9" evidence="1"/>
<dbReference type="Gene3D" id="3.20.20.370">
    <property type="entry name" value="Glycoside hydrolase/deacetylase"/>
    <property type="match status" value="1"/>
</dbReference>
<sequence length="255" mass="26140">MSGAVDVNCDLGEGLGTAIDFAMLRLVSSANVATGGHAGDVETMRTVCAGAARLAVAIGAHVSYQDREHFGRRMLAPPPAELQAELESQLLLLRAVAADAGARVAYVKPHGALYNTIAHDEEQARVVVAAMRAVDPALPILGLAGSRGLEIAAAAGVRTFTEAFADRGYTSTGALVPRGEPGAVLHDVDLVAERVVRLVETGEILSADGQPVRVAADSICVHSDTPDAIALAAGLRDALDRAGIAVRPFAAAPAA</sequence>
<organism evidence="1 2">
    <name type="scientific">Agromyces seonyuensis</name>
    <dbReference type="NCBI Taxonomy" id="2662446"/>
    <lineage>
        <taxon>Bacteria</taxon>
        <taxon>Bacillati</taxon>
        <taxon>Actinomycetota</taxon>
        <taxon>Actinomycetes</taxon>
        <taxon>Micrococcales</taxon>
        <taxon>Microbacteriaceae</taxon>
        <taxon>Agromyces</taxon>
    </lineage>
</organism>
<dbReference type="CDD" id="cd10787">
    <property type="entry name" value="LamB_YcsF_like"/>
    <property type="match status" value="1"/>
</dbReference>
<dbReference type="RefSeq" id="WP_160424859.1">
    <property type="nucleotide sequence ID" value="NZ_WSTA01000044.1"/>
</dbReference>
<dbReference type="PANTHER" id="PTHR30292:SF0">
    <property type="entry name" value="5-OXOPROLINASE SUBUNIT A"/>
    <property type="match status" value="1"/>
</dbReference>
<dbReference type="AlphaFoldDB" id="A0A6I4P605"/>
<evidence type="ECO:0000313" key="2">
    <source>
        <dbReference type="Proteomes" id="UP000438182"/>
    </source>
</evidence>
<reference evidence="1 2" key="1">
    <citation type="submission" date="2019-12" db="EMBL/GenBank/DDBJ databases">
        <authorList>
            <person name="Kim Y.S."/>
        </authorList>
    </citation>
    <scope>NUCLEOTIDE SEQUENCE [LARGE SCALE GENOMIC DNA]</scope>
    <source>
        <strain evidence="1 2">MMS17-SY077</strain>
    </source>
</reference>
<gene>
    <name evidence="1" type="primary">pxpA</name>
    <name evidence="1" type="ORF">GB864_10655</name>
</gene>
<dbReference type="InterPro" id="IPR011330">
    <property type="entry name" value="Glyco_hydro/deAcase_b/a-brl"/>
</dbReference>